<dbReference type="RefSeq" id="WP_378236750.1">
    <property type="nucleotide sequence ID" value="NZ_JBHRWK010000004.1"/>
</dbReference>
<evidence type="ECO:0000256" key="3">
    <source>
        <dbReference type="ARBA" id="ARBA00023204"/>
    </source>
</evidence>
<dbReference type="CDD" id="cd10028">
    <property type="entry name" value="UDG-F2_TDG_MUG"/>
    <property type="match status" value="1"/>
</dbReference>
<evidence type="ECO:0000259" key="4">
    <source>
        <dbReference type="SMART" id="SM00986"/>
    </source>
</evidence>
<evidence type="ECO:0000313" key="6">
    <source>
        <dbReference type="Proteomes" id="UP001595645"/>
    </source>
</evidence>
<dbReference type="Pfam" id="PF03167">
    <property type="entry name" value="UDG"/>
    <property type="match status" value="1"/>
</dbReference>
<dbReference type="PANTHER" id="PTHR12159:SF9">
    <property type="entry name" value="G_T MISMATCH-SPECIFIC THYMINE DNA GLYCOSYLASE"/>
    <property type="match status" value="1"/>
</dbReference>
<keyword evidence="1" id="KW-0227">DNA damage</keyword>
<dbReference type="EC" id="3.2.2.28" evidence="5"/>
<dbReference type="PANTHER" id="PTHR12159">
    <property type="entry name" value="G/T AND G/U MISMATCH-SPECIFIC DNA GLYCOSYLASE"/>
    <property type="match status" value="1"/>
</dbReference>
<gene>
    <name evidence="5" type="primary">mug</name>
    <name evidence="5" type="ORF">ACFOSH_01500</name>
</gene>
<keyword evidence="2 5" id="KW-0378">Hydrolase</keyword>
<evidence type="ECO:0000313" key="5">
    <source>
        <dbReference type="EMBL" id="MFC3448093.1"/>
    </source>
</evidence>
<dbReference type="EMBL" id="JBHRWK010000004">
    <property type="protein sequence ID" value="MFC3448093.1"/>
    <property type="molecule type" value="Genomic_DNA"/>
</dbReference>
<accession>A0ABV7NPC8</accession>
<dbReference type="SMART" id="SM00987">
    <property type="entry name" value="UreE_C"/>
    <property type="match status" value="1"/>
</dbReference>
<feature type="domain" description="Uracil-DNA glycosylase-like" evidence="4">
    <location>
        <begin position="19"/>
        <end position="182"/>
    </location>
</feature>
<keyword evidence="6" id="KW-1185">Reference proteome</keyword>
<dbReference type="GO" id="GO:0016798">
    <property type="term" value="F:hydrolase activity, acting on glycosyl bonds"/>
    <property type="evidence" value="ECO:0007669"/>
    <property type="project" value="UniProtKB-KW"/>
</dbReference>
<dbReference type="Gene3D" id="3.40.470.10">
    <property type="entry name" value="Uracil-DNA glycosylase-like domain"/>
    <property type="match status" value="1"/>
</dbReference>
<evidence type="ECO:0000256" key="2">
    <source>
        <dbReference type="ARBA" id="ARBA00022801"/>
    </source>
</evidence>
<sequence length="183" mass="19827">MTTKPTKDELAAAYGKTLDDVLAPDLDVLFCGINPGLYSGALGLHFARPGNRFWPALYRGGFTPRLFDPTEQDELLGLGLGITNVVARTTARADELTPDEFREGGRLLTARVAEYRPRWLAVVGITAFRTAFGLPKAKIGPQDGDIAGARVWVLPNPSGLNAHWTPAALGDEFGRLRAEVHSE</sequence>
<keyword evidence="3" id="KW-0234">DNA repair</keyword>
<evidence type="ECO:0000256" key="1">
    <source>
        <dbReference type="ARBA" id="ARBA00022763"/>
    </source>
</evidence>
<organism evidence="5 6">
    <name type="scientific">Amycolatopsis speibonae</name>
    <dbReference type="NCBI Taxonomy" id="1450224"/>
    <lineage>
        <taxon>Bacteria</taxon>
        <taxon>Bacillati</taxon>
        <taxon>Actinomycetota</taxon>
        <taxon>Actinomycetes</taxon>
        <taxon>Pseudonocardiales</taxon>
        <taxon>Pseudonocardiaceae</taxon>
        <taxon>Amycolatopsis</taxon>
    </lineage>
</organism>
<dbReference type="Proteomes" id="UP001595645">
    <property type="component" value="Unassembled WGS sequence"/>
</dbReference>
<name>A0ABV7NPC8_9PSEU</name>
<dbReference type="InterPro" id="IPR005122">
    <property type="entry name" value="Uracil-DNA_glycosylase-like"/>
</dbReference>
<proteinExistence type="predicted"/>
<dbReference type="InterPro" id="IPR036895">
    <property type="entry name" value="Uracil-DNA_glycosylase-like_sf"/>
</dbReference>
<comment type="caution">
    <text evidence="5">The sequence shown here is derived from an EMBL/GenBank/DDBJ whole genome shotgun (WGS) entry which is preliminary data.</text>
</comment>
<dbReference type="SMART" id="SM00986">
    <property type="entry name" value="UDG"/>
    <property type="match status" value="1"/>
</dbReference>
<dbReference type="InterPro" id="IPR015637">
    <property type="entry name" value="MUG/TDG"/>
</dbReference>
<dbReference type="SUPFAM" id="SSF52141">
    <property type="entry name" value="Uracil-DNA glycosylase-like"/>
    <property type="match status" value="1"/>
</dbReference>
<reference evidence="6" key="1">
    <citation type="journal article" date="2019" name="Int. J. Syst. Evol. Microbiol.">
        <title>The Global Catalogue of Microorganisms (GCM) 10K type strain sequencing project: providing services to taxonomists for standard genome sequencing and annotation.</title>
        <authorList>
            <consortium name="The Broad Institute Genomics Platform"/>
            <consortium name="The Broad Institute Genome Sequencing Center for Infectious Disease"/>
            <person name="Wu L."/>
            <person name="Ma J."/>
        </authorList>
    </citation>
    <scope>NUCLEOTIDE SEQUENCE [LARGE SCALE GENOMIC DNA]</scope>
    <source>
        <strain evidence="6">CGMCC 4.7676</strain>
    </source>
</reference>
<protein>
    <submittedName>
        <fullName evidence="5">G/U mismatch-specific DNA glycosylase</fullName>
        <ecNumber evidence="5">3.2.2.28</ecNumber>
    </submittedName>
</protein>
<keyword evidence="5" id="KW-0326">Glycosidase</keyword>
<dbReference type="NCBIfam" id="NF007570">
    <property type="entry name" value="PRK10201.1"/>
    <property type="match status" value="1"/>
</dbReference>